<reference evidence="1 2" key="1">
    <citation type="submission" date="2024-09" db="EMBL/GenBank/DDBJ databases">
        <authorList>
            <person name="Lee S.D."/>
        </authorList>
    </citation>
    <scope>NUCLEOTIDE SEQUENCE [LARGE SCALE GENOMIC DNA]</scope>
    <source>
        <strain evidence="1 2">N8-3</strain>
    </source>
</reference>
<dbReference type="Proteomes" id="UP001592531">
    <property type="component" value="Unassembled WGS sequence"/>
</dbReference>
<dbReference type="EMBL" id="JBHFAB010000018">
    <property type="protein sequence ID" value="MFC1419416.1"/>
    <property type="molecule type" value="Genomic_DNA"/>
</dbReference>
<protein>
    <submittedName>
        <fullName evidence="1">Uncharacterized protein</fullName>
    </submittedName>
</protein>
<comment type="caution">
    <text evidence="1">The sequence shown here is derived from an EMBL/GenBank/DDBJ whole genome shotgun (WGS) entry which is preliminary data.</text>
</comment>
<evidence type="ECO:0000313" key="1">
    <source>
        <dbReference type="EMBL" id="MFC1419416.1"/>
    </source>
</evidence>
<keyword evidence="2" id="KW-1185">Reference proteome</keyword>
<accession>A0ABV6W087</accession>
<dbReference type="RefSeq" id="WP_380538708.1">
    <property type="nucleotide sequence ID" value="NZ_JBHFAB010000018.1"/>
</dbReference>
<proteinExistence type="predicted"/>
<name>A0ABV6W087_9ACTN</name>
<evidence type="ECO:0000313" key="2">
    <source>
        <dbReference type="Proteomes" id="UP001592531"/>
    </source>
</evidence>
<gene>
    <name evidence="1" type="ORF">ACEZDE_22685</name>
</gene>
<organism evidence="1 2">
    <name type="scientific">Streptacidiphilus cavernicola</name>
    <dbReference type="NCBI Taxonomy" id="3342716"/>
    <lineage>
        <taxon>Bacteria</taxon>
        <taxon>Bacillati</taxon>
        <taxon>Actinomycetota</taxon>
        <taxon>Actinomycetes</taxon>
        <taxon>Kitasatosporales</taxon>
        <taxon>Streptomycetaceae</taxon>
        <taxon>Streptacidiphilus</taxon>
    </lineage>
</organism>
<sequence length="74" mass="8075">MTSRTFVPSPIPTDRVAAVVDDDCATCHGTGRSSGGVPCRPCGVRMTPKQRENVARLRLARWSGLRTAPYRQGF</sequence>